<dbReference type="SUPFAM" id="SSF51735">
    <property type="entry name" value="NAD(P)-binding Rossmann-fold domains"/>
    <property type="match status" value="1"/>
</dbReference>
<dbReference type="EMBL" id="FTMC01000021">
    <property type="protein sequence ID" value="SIR38534.1"/>
    <property type="molecule type" value="Genomic_DNA"/>
</dbReference>
<dbReference type="RefSeq" id="WP_039562853.1">
    <property type="nucleotide sequence ID" value="NZ_FTMC01000021.1"/>
</dbReference>
<name>A0A1N7AHR0_9PSED</name>
<dbReference type="Proteomes" id="UP000186079">
    <property type="component" value="Unassembled WGS sequence"/>
</dbReference>
<dbReference type="PANTHER" id="PTHR12126">
    <property type="entry name" value="NADH-UBIQUINONE OXIDOREDUCTASE 39 KDA SUBUNIT-RELATED"/>
    <property type="match status" value="1"/>
</dbReference>
<dbReference type="InterPro" id="IPR025695">
    <property type="entry name" value="DoxX-like"/>
</dbReference>
<dbReference type="AlphaFoldDB" id="A0A1N7AHR0"/>
<evidence type="ECO:0000313" key="4">
    <source>
        <dbReference type="Proteomes" id="UP000186079"/>
    </source>
</evidence>
<dbReference type="GO" id="GO:0044877">
    <property type="term" value="F:protein-containing complex binding"/>
    <property type="evidence" value="ECO:0007669"/>
    <property type="project" value="TreeGrafter"/>
</dbReference>
<evidence type="ECO:0000256" key="1">
    <source>
        <dbReference type="SAM" id="Phobius"/>
    </source>
</evidence>
<keyword evidence="1" id="KW-0472">Membrane</keyword>
<evidence type="ECO:0000313" key="3">
    <source>
        <dbReference type="EMBL" id="SIR38534.1"/>
    </source>
</evidence>
<dbReference type="Pfam" id="PF13781">
    <property type="entry name" value="DoxX_3"/>
    <property type="match status" value="1"/>
</dbReference>
<protein>
    <submittedName>
        <fullName evidence="3">Nucleoside-diphosphate-sugar epimerase</fullName>
    </submittedName>
</protein>
<feature type="domain" description="NAD-dependent epimerase/dehydratase" evidence="2">
    <location>
        <begin position="3"/>
        <end position="199"/>
    </location>
</feature>
<dbReference type="InterPro" id="IPR051207">
    <property type="entry name" value="ComplexI_NDUFA9_subunit"/>
</dbReference>
<feature type="transmembrane region" description="Helical" evidence="1">
    <location>
        <begin position="349"/>
        <end position="367"/>
    </location>
</feature>
<evidence type="ECO:0000259" key="2">
    <source>
        <dbReference type="Pfam" id="PF01370"/>
    </source>
</evidence>
<reference evidence="3 4" key="1">
    <citation type="submission" date="2017-01" db="EMBL/GenBank/DDBJ databases">
        <authorList>
            <person name="Mah S.A."/>
            <person name="Swanson W.J."/>
            <person name="Moy G.W."/>
            <person name="Vacquier V.D."/>
        </authorList>
    </citation>
    <scope>NUCLEOTIDE SEQUENCE [LARGE SCALE GENOMIC DNA]</scope>
    <source>
        <strain evidence="3 4">ATCC 29606</strain>
    </source>
</reference>
<dbReference type="PANTHER" id="PTHR12126:SF11">
    <property type="entry name" value="NADH DEHYDROGENASE [UBIQUINONE] 1 ALPHA SUBCOMPLEX SUBUNIT 9, MITOCHONDRIAL"/>
    <property type="match status" value="1"/>
</dbReference>
<gene>
    <name evidence="3" type="ORF">SAMN05421672_12164</name>
</gene>
<accession>A0A1N7AHR0</accession>
<dbReference type="Pfam" id="PF01370">
    <property type="entry name" value="Epimerase"/>
    <property type="match status" value="1"/>
</dbReference>
<sequence length="432" mass="46953">MRILITGATGFIGFHLAQRLAAAGHEIVGAARQADTWRTRLPAWEWRTCDFMRDTNEEDWTARVADVDLVINAVGIISESHAQGFTPVQTEAPQALFSACSRAGVRVLQISALGAQHPEAVTPFLRSKRLADDYLWQLPVECVIAYPAVVIGQGGQSTALFCQIAALPIVPLPGDGAQRINPIHIDDLCAAITHLVEHWPGGKHRYLLTGADTFTVRELYSLLRAWMNLGKARFVSIPLPILSVAARITERLKPDALLRRDTLQMLCSAATPAPKFPTSPPRPLAEALWARPALRADTREAVLSGLQPLLVLSIAFVWIFTGLVSLLWNVPAGYALLGNAGIDGPLATFFIHAGGTADLGLGMLMLIGKWRRLAYRLQLGLMLAYMAIISMMLPSAWLDPLGAVTKNLPLLAMTALLLMLEPYRSSPGLSGE</sequence>
<feature type="transmembrane region" description="Helical" evidence="1">
    <location>
        <begin position="379"/>
        <end position="397"/>
    </location>
</feature>
<dbReference type="Gene3D" id="3.40.50.720">
    <property type="entry name" value="NAD(P)-binding Rossmann-like Domain"/>
    <property type="match status" value="1"/>
</dbReference>
<organism evidence="3 4">
    <name type="scientific">Pseudomonas flexibilis</name>
    <dbReference type="NCBI Taxonomy" id="706570"/>
    <lineage>
        <taxon>Bacteria</taxon>
        <taxon>Pseudomonadati</taxon>
        <taxon>Pseudomonadota</taxon>
        <taxon>Gammaproteobacteria</taxon>
        <taxon>Pseudomonadales</taxon>
        <taxon>Pseudomonadaceae</taxon>
        <taxon>Pseudomonas</taxon>
    </lineage>
</organism>
<proteinExistence type="predicted"/>
<dbReference type="InterPro" id="IPR036291">
    <property type="entry name" value="NAD(P)-bd_dom_sf"/>
</dbReference>
<dbReference type="InterPro" id="IPR001509">
    <property type="entry name" value="Epimerase_deHydtase"/>
</dbReference>
<keyword evidence="1" id="KW-1133">Transmembrane helix</keyword>
<feature type="transmembrane region" description="Helical" evidence="1">
    <location>
        <begin position="309"/>
        <end position="329"/>
    </location>
</feature>
<keyword evidence="1" id="KW-0812">Transmembrane</keyword>